<evidence type="ECO:0000256" key="7">
    <source>
        <dbReference type="ARBA" id="ARBA00022842"/>
    </source>
</evidence>
<name>Q4A6Q1_MYCS5</name>
<dbReference type="GO" id="GO:0002189">
    <property type="term" value="C:ribose phosphate diphosphokinase complex"/>
    <property type="evidence" value="ECO:0007669"/>
    <property type="project" value="TreeGrafter"/>
</dbReference>
<dbReference type="KEGG" id="msy:MS53_0150"/>
<dbReference type="PANTHER" id="PTHR10210">
    <property type="entry name" value="RIBOSE-PHOSPHATE DIPHOSPHOKINASE FAMILY MEMBER"/>
    <property type="match status" value="1"/>
</dbReference>
<evidence type="ECO:0000259" key="11">
    <source>
        <dbReference type="Pfam" id="PF00156"/>
    </source>
</evidence>
<evidence type="ECO:0000313" key="14">
    <source>
        <dbReference type="Proteomes" id="UP000000549"/>
    </source>
</evidence>
<gene>
    <name evidence="13" type="primary">prsA</name>
    <name evidence="13" type="ordered locus">MS53_0150</name>
</gene>
<evidence type="ECO:0000256" key="5">
    <source>
        <dbReference type="ARBA" id="ARBA00022777"/>
    </source>
</evidence>
<dbReference type="HOGENOM" id="CLU_033546_1_0_14"/>
<dbReference type="InterPro" id="IPR005946">
    <property type="entry name" value="Rib-P_diPkinase"/>
</dbReference>
<dbReference type="NCBIfam" id="TIGR01251">
    <property type="entry name" value="ribP_PPkin"/>
    <property type="match status" value="1"/>
</dbReference>
<dbReference type="STRING" id="262723.MS53_0150"/>
<keyword evidence="6" id="KW-0067">ATP-binding</keyword>
<keyword evidence="3 9" id="KW-0545">Nucleotide biosynthesis</keyword>
<evidence type="ECO:0000256" key="4">
    <source>
        <dbReference type="ARBA" id="ARBA00022741"/>
    </source>
</evidence>
<dbReference type="PROSITE" id="PS00114">
    <property type="entry name" value="PRPP_SYNTHASE"/>
    <property type="match status" value="1"/>
</dbReference>
<comment type="similarity">
    <text evidence="9">Belongs to the ribose-phosphate pyrophosphokinase family.</text>
</comment>
<dbReference type="GO" id="GO:0006015">
    <property type="term" value="P:5-phosphoribose 1-diphosphate biosynthetic process"/>
    <property type="evidence" value="ECO:0007669"/>
    <property type="project" value="TreeGrafter"/>
</dbReference>
<feature type="domain" description="Phosphoribosyltransferase" evidence="11">
    <location>
        <begin position="165"/>
        <end position="275"/>
    </location>
</feature>
<dbReference type="InterPro" id="IPR000842">
    <property type="entry name" value="PRib_PP_synth_CS"/>
</dbReference>
<dbReference type="Pfam" id="PF13793">
    <property type="entry name" value="Pribosyltran_N"/>
    <property type="match status" value="1"/>
</dbReference>
<dbReference type="NCBIfam" id="NF002320">
    <property type="entry name" value="PRK01259.1"/>
    <property type="match status" value="1"/>
</dbReference>
<dbReference type="GO" id="GO:0009156">
    <property type="term" value="P:ribonucleoside monophosphate biosynthetic process"/>
    <property type="evidence" value="ECO:0007669"/>
    <property type="project" value="InterPro"/>
</dbReference>
<dbReference type="EC" id="2.7.6.1" evidence="10"/>
<evidence type="ECO:0000256" key="2">
    <source>
        <dbReference type="ARBA" id="ARBA00022723"/>
    </source>
</evidence>
<dbReference type="GO" id="GO:0004749">
    <property type="term" value="F:ribose phosphate diphosphokinase activity"/>
    <property type="evidence" value="ECO:0007669"/>
    <property type="project" value="UniProtKB-EC"/>
</dbReference>
<evidence type="ECO:0000259" key="12">
    <source>
        <dbReference type="Pfam" id="PF13793"/>
    </source>
</evidence>
<dbReference type="AlphaFoldDB" id="Q4A6Q1"/>
<dbReference type="GO" id="GO:0000287">
    <property type="term" value="F:magnesium ion binding"/>
    <property type="evidence" value="ECO:0007669"/>
    <property type="project" value="InterPro"/>
</dbReference>
<keyword evidence="5 10" id="KW-0418">Kinase</keyword>
<keyword evidence="14" id="KW-1185">Reference proteome</keyword>
<dbReference type="EMBL" id="AE017245">
    <property type="protein sequence ID" value="AAZ43570.2"/>
    <property type="molecule type" value="Genomic_DNA"/>
</dbReference>
<dbReference type="GO" id="GO:0006164">
    <property type="term" value="P:purine nucleotide biosynthetic process"/>
    <property type="evidence" value="ECO:0007669"/>
    <property type="project" value="TreeGrafter"/>
</dbReference>
<keyword evidence="7 10" id="KW-0460">Magnesium</keyword>
<evidence type="ECO:0000256" key="9">
    <source>
        <dbReference type="RuleBase" id="RU004324"/>
    </source>
</evidence>
<dbReference type="Proteomes" id="UP000000549">
    <property type="component" value="Chromosome"/>
</dbReference>
<comment type="catalytic activity">
    <reaction evidence="8 10">
        <text>D-ribose 5-phosphate + ATP = 5-phospho-alpha-D-ribose 1-diphosphate + AMP + H(+)</text>
        <dbReference type="Rhea" id="RHEA:15609"/>
        <dbReference type="ChEBI" id="CHEBI:15378"/>
        <dbReference type="ChEBI" id="CHEBI:30616"/>
        <dbReference type="ChEBI" id="CHEBI:58017"/>
        <dbReference type="ChEBI" id="CHEBI:78346"/>
        <dbReference type="ChEBI" id="CHEBI:456215"/>
        <dbReference type="EC" id="2.7.6.1"/>
    </reaction>
</comment>
<proteinExistence type="inferred from homology"/>
<dbReference type="SMART" id="SM01400">
    <property type="entry name" value="Pribosyltran_N"/>
    <property type="match status" value="1"/>
</dbReference>
<evidence type="ECO:0000256" key="8">
    <source>
        <dbReference type="ARBA" id="ARBA00049535"/>
    </source>
</evidence>
<dbReference type="Pfam" id="PF00156">
    <property type="entry name" value="Pribosyltran"/>
    <property type="match status" value="1"/>
</dbReference>
<dbReference type="PANTHER" id="PTHR10210:SF41">
    <property type="entry name" value="RIBOSE-PHOSPHATE PYROPHOSPHOKINASE 1, CHLOROPLASTIC"/>
    <property type="match status" value="1"/>
</dbReference>
<evidence type="ECO:0000256" key="10">
    <source>
        <dbReference type="RuleBase" id="RU004325"/>
    </source>
</evidence>
<dbReference type="Gene3D" id="3.40.50.2020">
    <property type="match status" value="2"/>
</dbReference>
<dbReference type="GO" id="GO:0005737">
    <property type="term" value="C:cytoplasm"/>
    <property type="evidence" value="ECO:0007669"/>
    <property type="project" value="TreeGrafter"/>
</dbReference>
<sequence length="334" mass="37116">MNKIDNSNIILFGMDNCKVLAEEISKILNIKLTPIVKTTYQDGETMLVSENTVRNRDVYIIASTSKNVNHSYMELFLFLDSLKRASAKNVTVALTYYGYARQDRKVSGRQPIGAKLMANLLQKAGADRIISIDLHNPSIQGFFDIPVDDLKAQYPLALELKKTYSNNFTIVSPDHGGTVRARKFAELISDNLKICIIDKRRTGANQSEVMGILGEIKNQNAVIVDDIIDTGGTILKAAKALKNEGAKDVILVASHGLFTKGFEIFENDENIKEVLITNSVDNYENLSKFKKLKIVSLASFLSEVISASVVGESISEIYKKWKEAITLFNNGIQK</sequence>
<evidence type="ECO:0000256" key="1">
    <source>
        <dbReference type="ARBA" id="ARBA00022679"/>
    </source>
</evidence>
<evidence type="ECO:0000313" key="13">
    <source>
        <dbReference type="EMBL" id="AAZ43570.2"/>
    </source>
</evidence>
<dbReference type="FunFam" id="3.40.50.2020:FF:000007">
    <property type="entry name" value="Ribose-phosphate pyrophosphokinase"/>
    <property type="match status" value="1"/>
</dbReference>
<keyword evidence="2 10" id="KW-0479">Metal-binding</keyword>
<dbReference type="GO" id="GO:0016301">
    <property type="term" value="F:kinase activity"/>
    <property type="evidence" value="ECO:0007669"/>
    <property type="project" value="UniProtKB-KW"/>
</dbReference>
<dbReference type="InterPro" id="IPR029099">
    <property type="entry name" value="Pribosyltran_N"/>
</dbReference>
<organism evidence="13 14">
    <name type="scientific">Mycoplasmopsis synoviae (strain 53)</name>
    <name type="common">Mycoplasma synoviae</name>
    <dbReference type="NCBI Taxonomy" id="262723"/>
    <lineage>
        <taxon>Bacteria</taxon>
        <taxon>Bacillati</taxon>
        <taxon>Mycoplasmatota</taxon>
        <taxon>Mycoplasmoidales</taxon>
        <taxon>Metamycoplasmataceae</taxon>
        <taxon>Mycoplasmopsis</taxon>
    </lineage>
</organism>
<dbReference type="CDD" id="cd06223">
    <property type="entry name" value="PRTases_typeI"/>
    <property type="match status" value="1"/>
</dbReference>
<accession>Q4A6Q1</accession>
<keyword evidence="1 13" id="KW-0808">Transferase</keyword>
<reference evidence="13 14" key="1">
    <citation type="journal article" date="2005" name="J. Bacteriol.">
        <title>Swine and poultry pathogens: the complete genome sequences of two strains of Mycoplasma hyopneumoniae and a strain of Mycoplasma synoviae.</title>
        <authorList>
            <person name="Vasconcelos A.T."/>
            <person name="Ferreira H.B."/>
            <person name="Bizarro C.V."/>
            <person name="Bonatto S.L."/>
            <person name="Carvalho M.O."/>
            <person name="Pinto P.M."/>
            <person name="Almeida D.F."/>
            <person name="Almeida L.G."/>
            <person name="Almeida R."/>
            <person name="Alves-Filho L."/>
            <person name="Assuncao E.N."/>
            <person name="Azevedo V.A."/>
            <person name="Bogo M.R."/>
            <person name="Brigido M.M."/>
            <person name="Brocchi M."/>
            <person name="Burity H.A."/>
            <person name="Camargo A.A."/>
            <person name="Camargo S.S."/>
            <person name="Carepo M.S."/>
            <person name="Carraro D.M."/>
            <person name="de Mattos Cascardo J.C."/>
            <person name="Castro L.A."/>
            <person name="Cavalcanti G."/>
            <person name="Chemale G."/>
            <person name="Collevatti R.G."/>
            <person name="Cunha C.W."/>
            <person name="Dallagiovanna B."/>
            <person name="Dambros B.P."/>
            <person name="Dellagostin O.A."/>
            <person name="Falcao C."/>
            <person name="Fantinatti-Garboggini F."/>
            <person name="Felipe M.S."/>
            <person name="Fiorentin L."/>
            <person name="Franco G.R."/>
            <person name="Freitas N.S."/>
            <person name="Frias D."/>
            <person name="Grangeiro T.B."/>
            <person name="Grisard E.C."/>
            <person name="Guimaraes C.T."/>
            <person name="Hungria M."/>
            <person name="Jardim S.N."/>
            <person name="Krieger M.A."/>
            <person name="Laurino J.P."/>
            <person name="Lima L.F."/>
            <person name="Lopes M.I."/>
            <person name="Loreto E.L."/>
            <person name="Madeira H.M."/>
            <person name="Manfio G.P."/>
            <person name="Maranhao A.Q."/>
            <person name="Martinkovics C.T."/>
            <person name="Medeiros S.R."/>
            <person name="Moreira M.A."/>
            <person name="Neiva M."/>
            <person name="Ramalho-Neto C.E."/>
            <person name="Nicolas M.F."/>
            <person name="Oliveira S.C."/>
            <person name="Paixao R.F."/>
            <person name="Pedrosa F.O."/>
            <person name="Pena S.D."/>
            <person name="Pereira M."/>
            <person name="Pereira-Ferrari L."/>
            <person name="Piffer I."/>
            <person name="Pinto L.S."/>
            <person name="Potrich D.P."/>
            <person name="Salim A.C."/>
            <person name="Santos F.R."/>
            <person name="Schmitt R."/>
            <person name="Schneider M.P."/>
            <person name="Schrank A."/>
            <person name="Schrank I.S."/>
            <person name="Schuck A.F."/>
            <person name="Seuanez H.N."/>
            <person name="Silva D.W."/>
            <person name="Silva R."/>
            <person name="Silva S.C."/>
            <person name="Soares C.M."/>
            <person name="Souza K.R."/>
            <person name="Souza R.C."/>
            <person name="Staats C.C."/>
            <person name="Steffens M.B."/>
            <person name="Teixeira S.M."/>
            <person name="Urmenyi T.P."/>
            <person name="Vainstein M.H."/>
            <person name="Zuccherato L.W."/>
            <person name="Simpson A.J."/>
            <person name="Zaha A."/>
        </authorList>
    </citation>
    <scope>NUCLEOTIDE SEQUENCE [LARGE SCALE GENOMIC DNA]</scope>
    <source>
        <strain evidence="13 14">53</strain>
    </source>
</reference>
<keyword evidence="4" id="KW-0547">Nucleotide-binding</keyword>
<evidence type="ECO:0000256" key="6">
    <source>
        <dbReference type="ARBA" id="ARBA00022840"/>
    </source>
</evidence>
<dbReference type="InterPro" id="IPR029057">
    <property type="entry name" value="PRTase-like"/>
</dbReference>
<feature type="domain" description="Ribose-phosphate pyrophosphokinase N-terminal" evidence="12">
    <location>
        <begin position="10"/>
        <end position="125"/>
    </location>
</feature>
<dbReference type="InterPro" id="IPR000836">
    <property type="entry name" value="PRTase_dom"/>
</dbReference>
<evidence type="ECO:0000256" key="3">
    <source>
        <dbReference type="ARBA" id="ARBA00022727"/>
    </source>
</evidence>
<dbReference type="eggNOG" id="COG0462">
    <property type="taxonomic scope" value="Bacteria"/>
</dbReference>
<dbReference type="GO" id="GO:0005524">
    <property type="term" value="F:ATP binding"/>
    <property type="evidence" value="ECO:0007669"/>
    <property type="project" value="UniProtKB-KW"/>
</dbReference>
<protein>
    <recommendedName>
        <fullName evidence="10">Ribose-phosphate pyrophosphokinase</fullName>
        <ecNumber evidence="10">2.7.6.1</ecNumber>
    </recommendedName>
</protein>
<dbReference type="SUPFAM" id="SSF53271">
    <property type="entry name" value="PRTase-like"/>
    <property type="match status" value="1"/>
</dbReference>